<dbReference type="InterPro" id="IPR023214">
    <property type="entry name" value="HAD_sf"/>
</dbReference>
<protein>
    <submittedName>
        <fullName evidence="1">HAD family phosphatase</fullName>
    </submittedName>
</protein>
<gene>
    <name evidence="1" type="ORF">GCM10009810_03200</name>
</gene>
<comment type="caution">
    <text evidence="1">The sequence shown here is derived from an EMBL/GenBank/DDBJ whole genome shotgun (WGS) entry which is preliminary data.</text>
</comment>
<name>A0ABP4W5M2_9MICO</name>
<dbReference type="PANTHER" id="PTHR18901:SF38">
    <property type="entry name" value="PSEUDOURIDINE-5'-PHOSPHATASE"/>
    <property type="match status" value="1"/>
</dbReference>
<reference evidence="2" key="1">
    <citation type="journal article" date="2019" name="Int. J. Syst. Evol. Microbiol.">
        <title>The Global Catalogue of Microorganisms (GCM) 10K type strain sequencing project: providing services to taxonomists for standard genome sequencing and annotation.</title>
        <authorList>
            <consortium name="The Broad Institute Genomics Platform"/>
            <consortium name="The Broad Institute Genome Sequencing Center for Infectious Disease"/>
            <person name="Wu L."/>
            <person name="Ma J."/>
        </authorList>
    </citation>
    <scope>NUCLEOTIDE SEQUENCE [LARGE SCALE GENOMIC DNA]</scope>
    <source>
        <strain evidence="2">JCM 15591</strain>
    </source>
</reference>
<sequence>MTDRSTPPLPAAVLWDMDGTLVDTEPYWIAAEYAIVAEYGGQWSDELAHQIVGNPLLVSAEFILANSPVSMSPDELVEALLERVVARVTECVPWRPGARELLDDLRAHGVPCALVTMSWASLARAVTDSLPEGSFAVVVTGDRVTHGKPHPEPYLAATAALDVPPERCVAIEDSATGVRSAVAAGVPTIAVPNVVKVPNIPGAVRLPSLAGLGARDLTPLFP</sequence>
<evidence type="ECO:0000313" key="2">
    <source>
        <dbReference type="Proteomes" id="UP001501475"/>
    </source>
</evidence>
<dbReference type="Gene3D" id="3.40.50.1000">
    <property type="entry name" value="HAD superfamily/HAD-like"/>
    <property type="match status" value="1"/>
</dbReference>
<dbReference type="EMBL" id="BAAAPN010000009">
    <property type="protein sequence ID" value="GAA1745983.1"/>
    <property type="molecule type" value="Genomic_DNA"/>
</dbReference>
<dbReference type="NCBIfam" id="TIGR01509">
    <property type="entry name" value="HAD-SF-IA-v3"/>
    <property type="match status" value="1"/>
</dbReference>
<dbReference type="PANTHER" id="PTHR18901">
    <property type="entry name" value="2-DEOXYGLUCOSE-6-PHOSPHATE PHOSPHATASE 2"/>
    <property type="match status" value="1"/>
</dbReference>
<dbReference type="Gene3D" id="1.10.150.240">
    <property type="entry name" value="Putative phosphatase, domain 2"/>
    <property type="match status" value="1"/>
</dbReference>
<dbReference type="Proteomes" id="UP001501475">
    <property type="component" value="Unassembled WGS sequence"/>
</dbReference>
<dbReference type="CDD" id="cd07505">
    <property type="entry name" value="HAD_BPGM-like"/>
    <property type="match status" value="1"/>
</dbReference>
<dbReference type="SUPFAM" id="SSF56784">
    <property type="entry name" value="HAD-like"/>
    <property type="match status" value="1"/>
</dbReference>
<accession>A0ABP4W5M2</accession>
<evidence type="ECO:0000313" key="1">
    <source>
        <dbReference type="EMBL" id="GAA1745983.1"/>
    </source>
</evidence>
<dbReference type="RefSeq" id="WP_344061144.1">
    <property type="nucleotide sequence ID" value="NZ_BAAAPN010000009.1"/>
</dbReference>
<organism evidence="1 2">
    <name type="scientific">Nostocoides vanveenii</name>
    <dbReference type="NCBI Taxonomy" id="330835"/>
    <lineage>
        <taxon>Bacteria</taxon>
        <taxon>Bacillati</taxon>
        <taxon>Actinomycetota</taxon>
        <taxon>Actinomycetes</taxon>
        <taxon>Micrococcales</taxon>
        <taxon>Intrasporangiaceae</taxon>
        <taxon>Nostocoides</taxon>
    </lineage>
</organism>
<dbReference type="SFLD" id="SFLDG01129">
    <property type="entry name" value="C1.5:_HAD__Beta-PGM__Phosphata"/>
    <property type="match status" value="1"/>
</dbReference>
<dbReference type="InterPro" id="IPR036412">
    <property type="entry name" value="HAD-like_sf"/>
</dbReference>
<dbReference type="InterPro" id="IPR006439">
    <property type="entry name" value="HAD-SF_hydro_IA"/>
</dbReference>
<dbReference type="InterPro" id="IPR041492">
    <property type="entry name" value="HAD_2"/>
</dbReference>
<dbReference type="InterPro" id="IPR023198">
    <property type="entry name" value="PGP-like_dom2"/>
</dbReference>
<dbReference type="Pfam" id="PF13419">
    <property type="entry name" value="HAD_2"/>
    <property type="match status" value="1"/>
</dbReference>
<proteinExistence type="predicted"/>
<dbReference type="SFLD" id="SFLDS00003">
    <property type="entry name" value="Haloacid_Dehalogenase"/>
    <property type="match status" value="1"/>
</dbReference>
<keyword evidence="2" id="KW-1185">Reference proteome</keyword>